<dbReference type="GO" id="GO:0008168">
    <property type="term" value="F:methyltransferase activity"/>
    <property type="evidence" value="ECO:0007669"/>
    <property type="project" value="UniProtKB-KW"/>
</dbReference>
<dbReference type="EMBL" id="CP031263">
    <property type="protein sequence ID" value="AXH93394.1"/>
    <property type="molecule type" value="Genomic_DNA"/>
</dbReference>
<gene>
    <name evidence="4" type="ORF">DVH21_27510</name>
</gene>
<evidence type="ECO:0000256" key="1">
    <source>
        <dbReference type="ARBA" id="ARBA00022603"/>
    </source>
</evidence>
<dbReference type="Gene3D" id="2.20.130.10">
    <property type="entry name" value="CAC2371-like domains"/>
    <property type="match status" value="1"/>
</dbReference>
<dbReference type="PANTHER" id="PTHR43464">
    <property type="entry name" value="METHYLTRANSFERASE"/>
    <property type="match status" value="1"/>
</dbReference>
<evidence type="ECO:0000313" key="4">
    <source>
        <dbReference type="EMBL" id="AXH93394.1"/>
    </source>
</evidence>
<proteinExistence type="predicted"/>
<keyword evidence="2 4" id="KW-0808">Transferase</keyword>
<reference evidence="4 5" key="2">
    <citation type="submission" date="2018-08" db="EMBL/GenBank/DDBJ databases">
        <title>Streptomyces kandeliansis sp. nov., an endophytic bacterium isolated from mangrove plant.</title>
        <authorList>
            <person name="Wang R."/>
        </authorList>
    </citation>
    <scope>NUCLEOTIDE SEQUENCE [LARGE SCALE GENOMIC DNA]</scope>
    <source>
        <strain evidence="5">H14(2018)</strain>
    </source>
</reference>
<name>A0A1C6TPE1_9ACTN</name>
<dbReference type="RefSeq" id="WP_013476227.1">
    <property type="nucleotide sequence ID" value="NZ_CBDRIO010000033.1"/>
</dbReference>
<reference evidence="4 5" key="1">
    <citation type="submission" date="2018-07" db="EMBL/GenBank/DDBJ databases">
        <authorList>
            <person name="Ye Y."/>
        </authorList>
    </citation>
    <scope>NUCLEOTIDE SEQUENCE [LARGE SCALE GENOMIC DNA]</scope>
    <source>
        <strain evidence="5">H14(2018)</strain>
    </source>
</reference>
<protein>
    <submittedName>
        <fullName evidence="4">Class I SAM-dependent methyltransferase</fullName>
    </submittedName>
</protein>
<dbReference type="Pfam" id="PF13649">
    <property type="entry name" value="Methyltransf_25"/>
    <property type="match status" value="1"/>
</dbReference>
<keyword evidence="1 4" id="KW-0489">Methyltransferase</keyword>
<dbReference type="InterPro" id="IPR041698">
    <property type="entry name" value="Methyltransf_25"/>
</dbReference>
<evidence type="ECO:0000256" key="3">
    <source>
        <dbReference type="ARBA" id="ARBA00022691"/>
    </source>
</evidence>
<accession>A0A1C6TPE1</accession>
<dbReference type="Proteomes" id="UP000253958">
    <property type="component" value="Chromosome"/>
</dbReference>
<dbReference type="Gene3D" id="3.40.50.150">
    <property type="entry name" value="Vaccinia Virus protein VP39"/>
    <property type="match status" value="1"/>
</dbReference>
<organism evidence="4 5">
    <name type="scientific">Micromonospora aurantiaca</name>
    <name type="common">nom. illeg.</name>
    <dbReference type="NCBI Taxonomy" id="47850"/>
    <lineage>
        <taxon>Bacteria</taxon>
        <taxon>Bacillati</taxon>
        <taxon>Actinomycetota</taxon>
        <taxon>Actinomycetes</taxon>
        <taxon>Micromonosporales</taxon>
        <taxon>Micromonosporaceae</taxon>
        <taxon>Micromonospora</taxon>
    </lineage>
</organism>
<dbReference type="AlphaFoldDB" id="A0A1C6TPE1"/>
<sequence length="236" mass="26478">MYSADLADVYEQIYQSRGKDWGAEAVLVDEVVRRHRPAARTLLDVACGTGAHLEALSRRFAHVEGLELAEPMRERARLRLPGVHIRAGDMRDFDLHTTFDAITCMFCSIAYVDTVEEMRAAIGCMARHLAPGGVLVVEPWWFPEQFIEGYVAGDLARGEDLTIARISHSTLDGRATRMEVRFLVADESGIREFVEIDRLTLFTREEYESAFRDAGCSIEFLPGPPTGRGLFVGIRQ</sequence>
<evidence type="ECO:0000313" key="5">
    <source>
        <dbReference type="Proteomes" id="UP000253958"/>
    </source>
</evidence>
<dbReference type="GO" id="GO:0032259">
    <property type="term" value="P:methylation"/>
    <property type="evidence" value="ECO:0007669"/>
    <property type="project" value="UniProtKB-KW"/>
</dbReference>
<dbReference type="CDD" id="cd02440">
    <property type="entry name" value="AdoMet_MTases"/>
    <property type="match status" value="1"/>
</dbReference>
<evidence type="ECO:0000256" key="2">
    <source>
        <dbReference type="ARBA" id="ARBA00022679"/>
    </source>
</evidence>
<keyword evidence="3" id="KW-0949">S-adenosyl-L-methionine</keyword>
<dbReference type="PANTHER" id="PTHR43464:SF19">
    <property type="entry name" value="UBIQUINONE BIOSYNTHESIS O-METHYLTRANSFERASE, MITOCHONDRIAL"/>
    <property type="match status" value="1"/>
</dbReference>
<dbReference type="SUPFAM" id="SSF53335">
    <property type="entry name" value="S-adenosyl-L-methionine-dependent methyltransferases"/>
    <property type="match status" value="1"/>
</dbReference>
<dbReference type="InterPro" id="IPR029063">
    <property type="entry name" value="SAM-dependent_MTases_sf"/>
</dbReference>